<dbReference type="AlphaFoldDB" id="A0A0D0H5Y6"/>
<evidence type="ECO:0000256" key="1">
    <source>
        <dbReference type="ARBA" id="ARBA00022679"/>
    </source>
</evidence>
<keyword evidence="2" id="KW-0677">Repeat</keyword>
<accession>A0A0D0H5Y6</accession>
<dbReference type="NCBIfam" id="TIGR03448">
    <property type="entry name" value="mycothiol_MshD"/>
    <property type="match status" value="1"/>
</dbReference>
<dbReference type="InterPro" id="IPR017813">
    <property type="entry name" value="Mycothiol_AcTrfase"/>
</dbReference>
<dbReference type="EMBL" id="JXSQ01000010">
    <property type="protein sequence ID" value="KIP52505.1"/>
    <property type="molecule type" value="Genomic_DNA"/>
</dbReference>
<dbReference type="RefSeq" id="WP_052492574.1">
    <property type="nucleotide sequence ID" value="NZ_JXSQ01000010.1"/>
</dbReference>
<dbReference type="CDD" id="cd04301">
    <property type="entry name" value="NAT_SF"/>
    <property type="match status" value="1"/>
</dbReference>
<dbReference type="InterPro" id="IPR016181">
    <property type="entry name" value="Acyl_CoA_acyltransferase"/>
</dbReference>
<evidence type="ECO:0000256" key="2">
    <source>
        <dbReference type="ARBA" id="ARBA00022737"/>
    </source>
</evidence>
<dbReference type="InterPro" id="IPR000182">
    <property type="entry name" value="GNAT_dom"/>
</dbReference>
<dbReference type="Proteomes" id="UP000032120">
    <property type="component" value="Unassembled WGS sequence"/>
</dbReference>
<proteinExistence type="predicted"/>
<name>A0A0D0H5Y6_9MICO</name>
<dbReference type="EC" id="2.3.1.189" evidence="4"/>
<dbReference type="GO" id="GO:0010125">
    <property type="term" value="P:mycothiol biosynthetic process"/>
    <property type="evidence" value="ECO:0007669"/>
    <property type="project" value="UniProtKB-UniRule"/>
</dbReference>
<dbReference type="PANTHER" id="PTHR43617">
    <property type="entry name" value="L-AMINO ACID N-ACETYLTRANSFERASE"/>
    <property type="match status" value="1"/>
</dbReference>
<keyword evidence="1 6" id="KW-0808">Transferase</keyword>
<protein>
    <recommendedName>
        <fullName evidence="4">Mycothiol synthase</fullName>
        <ecNumber evidence="4">2.3.1.189</ecNumber>
    </recommendedName>
</protein>
<evidence type="ECO:0000256" key="4">
    <source>
        <dbReference type="NCBIfam" id="TIGR03448"/>
    </source>
</evidence>
<keyword evidence="7" id="KW-1185">Reference proteome</keyword>
<evidence type="ECO:0000313" key="6">
    <source>
        <dbReference type="EMBL" id="KIP52505.1"/>
    </source>
</evidence>
<dbReference type="InterPro" id="IPR050276">
    <property type="entry name" value="MshD_Acetyltransferase"/>
</dbReference>
<dbReference type="GO" id="GO:0035447">
    <property type="term" value="F:mycothiol synthase activity"/>
    <property type="evidence" value="ECO:0007669"/>
    <property type="project" value="UniProtKB-UniRule"/>
</dbReference>
<dbReference type="Gene3D" id="3.40.630.30">
    <property type="match status" value="1"/>
</dbReference>
<dbReference type="PROSITE" id="PS51186">
    <property type="entry name" value="GNAT"/>
    <property type="match status" value="1"/>
</dbReference>
<dbReference type="Pfam" id="PF00583">
    <property type="entry name" value="Acetyltransf_1"/>
    <property type="match status" value="1"/>
</dbReference>
<organism evidence="6 7">
    <name type="scientific">Leucobacter komagatae</name>
    <dbReference type="NCBI Taxonomy" id="55969"/>
    <lineage>
        <taxon>Bacteria</taxon>
        <taxon>Bacillati</taxon>
        <taxon>Actinomycetota</taxon>
        <taxon>Actinomycetes</taxon>
        <taxon>Micrococcales</taxon>
        <taxon>Microbacteriaceae</taxon>
        <taxon>Leucobacter</taxon>
    </lineage>
</organism>
<comment type="caution">
    <text evidence="6">The sequence shown here is derived from an EMBL/GenBank/DDBJ whole genome shotgun (WGS) entry which is preliminary data.</text>
</comment>
<keyword evidence="3" id="KW-0012">Acyltransferase</keyword>
<evidence type="ECO:0000256" key="3">
    <source>
        <dbReference type="ARBA" id="ARBA00023315"/>
    </source>
</evidence>
<evidence type="ECO:0000313" key="7">
    <source>
        <dbReference type="Proteomes" id="UP000032120"/>
    </source>
</evidence>
<dbReference type="OrthoDB" id="3208058at2"/>
<feature type="domain" description="N-acetyltransferase" evidence="5">
    <location>
        <begin position="176"/>
        <end position="327"/>
    </location>
</feature>
<evidence type="ECO:0000259" key="5">
    <source>
        <dbReference type="PROSITE" id="PS51186"/>
    </source>
</evidence>
<reference evidence="6 7" key="1">
    <citation type="submission" date="2015-01" db="EMBL/GenBank/DDBJ databases">
        <title>Draft genome sequence of Leucobacter komagatae strain VKM ST2845.</title>
        <authorList>
            <person name="Karlyshev A.V."/>
            <person name="Kudryashova E.B."/>
        </authorList>
    </citation>
    <scope>NUCLEOTIDE SEQUENCE [LARGE SCALE GENOMIC DNA]</scope>
    <source>
        <strain evidence="6 7">VKM ST2845</strain>
    </source>
</reference>
<sequence length="327" mass="34085">MRADSRDSVSGVILEAGSAEHATPIIERAERSDRVPPVSDQALLAAAQGQRELLLISRAADSGHAAGEPVAVGVLGQGELDLVVDPAARGAGVGTAALHALLERHAAAAGAAGGEPGLLAWAHGVNPAATALLSGAGFRPVRSLFRMALDPALLPAAGSDPMSVALPEGFALRTFDTDREATPDAPDDASAWVAVNARAFASHPEQGRVTLADFALMREESWFDASDLLLLASVNSTQLAGFTWVKTVRDGELVETELYAIGVDPEHAGRGLGRALLEVTLARMAQHGPSKVTLYVDGENERAVRMYEAAGFTVDSRSTQWRGPAGH</sequence>
<gene>
    <name evidence="6" type="ORF">SD72_08950</name>
</gene>
<dbReference type="SUPFAM" id="SSF55729">
    <property type="entry name" value="Acyl-CoA N-acyltransferases (Nat)"/>
    <property type="match status" value="2"/>
</dbReference>